<organism evidence="4 5">
    <name type="scientific">Pichia californica</name>
    <dbReference type="NCBI Taxonomy" id="460514"/>
    <lineage>
        <taxon>Eukaryota</taxon>
        <taxon>Fungi</taxon>
        <taxon>Dikarya</taxon>
        <taxon>Ascomycota</taxon>
        <taxon>Saccharomycotina</taxon>
        <taxon>Pichiomycetes</taxon>
        <taxon>Pichiales</taxon>
        <taxon>Pichiaceae</taxon>
        <taxon>Pichia</taxon>
    </lineage>
</organism>
<dbReference type="PROSITE" id="PS50271">
    <property type="entry name" value="ZF_UBP"/>
    <property type="match status" value="1"/>
</dbReference>
<dbReference type="InterPro" id="IPR038765">
    <property type="entry name" value="Papain-like_cys_pep_sf"/>
</dbReference>
<dbReference type="GO" id="GO:0008270">
    <property type="term" value="F:zinc ion binding"/>
    <property type="evidence" value="ECO:0007669"/>
    <property type="project" value="UniProtKB-KW"/>
</dbReference>
<evidence type="ECO:0000313" key="5">
    <source>
        <dbReference type="Proteomes" id="UP000697127"/>
    </source>
</evidence>
<dbReference type="SMART" id="SM00290">
    <property type="entry name" value="ZnF_UBP"/>
    <property type="match status" value="1"/>
</dbReference>
<gene>
    <name evidence="4" type="ORF">C6P40_001770</name>
</gene>
<dbReference type="SUPFAM" id="SSF54001">
    <property type="entry name" value="Cysteine proteinases"/>
    <property type="match status" value="1"/>
</dbReference>
<feature type="domain" description="UBP-type" evidence="3">
    <location>
        <begin position="49"/>
        <end position="146"/>
    </location>
</feature>
<feature type="compositionally biased region" description="Basic and acidic residues" evidence="2">
    <location>
        <begin position="1"/>
        <end position="14"/>
    </location>
</feature>
<keyword evidence="1" id="KW-0863">Zinc-finger</keyword>
<evidence type="ECO:0000256" key="2">
    <source>
        <dbReference type="SAM" id="MobiDB-lite"/>
    </source>
</evidence>
<proteinExistence type="predicted"/>
<dbReference type="Proteomes" id="UP000697127">
    <property type="component" value="Unassembled WGS sequence"/>
</dbReference>
<keyword evidence="1" id="KW-0479">Metal-binding</keyword>
<keyword evidence="5" id="KW-1185">Reference proteome</keyword>
<keyword evidence="1" id="KW-0862">Zinc</keyword>
<dbReference type="OrthoDB" id="10263353at2759"/>
<dbReference type="Gene3D" id="3.30.40.10">
    <property type="entry name" value="Zinc/RING finger domain, C3HC4 (zinc finger)"/>
    <property type="match status" value="1"/>
</dbReference>
<dbReference type="Gene3D" id="3.90.70.10">
    <property type="entry name" value="Cysteine proteinases"/>
    <property type="match status" value="1"/>
</dbReference>
<dbReference type="SUPFAM" id="SSF57850">
    <property type="entry name" value="RING/U-box"/>
    <property type="match status" value="1"/>
</dbReference>
<protein>
    <recommendedName>
        <fullName evidence="3">UBP-type domain-containing protein</fullName>
    </recommendedName>
</protein>
<dbReference type="AlphaFoldDB" id="A0A9P6WIR5"/>
<name>A0A9P6WIR5_9ASCO</name>
<reference evidence="4" key="1">
    <citation type="submission" date="2020-11" db="EMBL/GenBank/DDBJ databases">
        <title>Kefir isolates.</title>
        <authorList>
            <person name="Marcisauskas S."/>
            <person name="Kim Y."/>
            <person name="Blasche S."/>
        </authorList>
    </citation>
    <scope>NUCLEOTIDE SEQUENCE</scope>
    <source>
        <strain evidence="4">Olga-1</strain>
    </source>
</reference>
<dbReference type="EMBL" id="PUHW01000208">
    <property type="protein sequence ID" value="KAG0687850.1"/>
    <property type="molecule type" value="Genomic_DNA"/>
</dbReference>
<dbReference type="Pfam" id="PF02148">
    <property type="entry name" value="zf-UBP"/>
    <property type="match status" value="1"/>
</dbReference>
<dbReference type="InterPro" id="IPR013083">
    <property type="entry name" value="Znf_RING/FYVE/PHD"/>
</dbReference>
<evidence type="ECO:0000259" key="3">
    <source>
        <dbReference type="PROSITE" id="PS50271"/>
    </source>
</evidence>
<comment type="caution">
    <text evidence="4">The sequence shown here is derived from an EMBL/GenBank/DDBJ whole genome shotgun (WGS) entry which is preliminary data.</text>
</comment>
<evidence type="ECO:0000313" key="4">
    <source>
        <dbReference type="EMBL" id="KAG0687850.1"/>
    </source>
</evidence>
<accession>A0A9P6WIR5</accession>
<sequence>MSKHVIENNKEGPRKKTKIHFPSNEDDDDEFDDLEDTVQLEKSQVKISDSDVYLDTINRKVLNFDLPLICSVSLATTNIHICLVCNKYLQGASESSPAYAHAIDSNHHIFINTQTYKFIILPEQLVLSGKVLEDLNDIKLLLNPEFTIKDISSLDNVPKQGTTLTKTKYDAGFIPLINDYMNDQTDSRFDKYSKFVLKHNALYYAISHISFIRNALLSYTQSETTPLTNQLSILTKKIWSPFLFKNFTSSFAIENYLVSCHLPNKIIEDIRLFYTWMINTLIKENKKIFKNKFTGNLLLNEKEIKFINLAIKLPQQSVFKGSTSLSIEQYDLVKLIKEKKIKIVKSPKYLVIYIDRTNDMKIEGIDQELNMNILKFDPDLLQLDTELKYKLLANITYDNKVHVFNKSRNKWVEFDSVNLKEIEKELLFITNCQLQIWELQ</sequence>
<dbReference type="InterPro" id="IPR001607">
    <property type="entry name" value="Znf_UBP"/>
</dbReference>
<feature type="region of interest" description="Disordered" evidence="2">
    <location>
        <begin position="1"/>
        <end position="31"/>
    </location>
</feature>
<evidence type="ECO:0000256" key="1">
    <source>
        <dbReference type="PROSITE-ProRule" id="PRU00502"/>
    </source>
</evidence>